<evidence type="ECO:0000313" key="2">
    <source>
        <dbReference type="Proteomes" id="UP001164539"/>
    </source>
</evidence>
<sequence length="277" mass="30900">MDQIFNFTHLITSSSKFSPSTSFVFIALLLFSTALADVDPHYLACVPKSCDDGQIINFPFYIKNQQEPFCGYPGFQLSCNEKGNPVLNLSNNVYIVHQIFYDNQSLRVSDAAVSGTNNNDLCTFPRLQNLSLPDDRFQLAPEQTELVLLYNCNSSLPRKLLQYRVDKCSGRDETRTVQLALFGDNSDLGLASEACTDKVSAPVEKYEEESKIGTEETLSRGFVLQWIASDCSVCAESGGKCGFNESNYHFQCYCPDRPHAKQCIDPGIFPDSLQNLS</sequence>
<comment type="caution">
    <text evidence="1">The sequence shown here is derived from an EMBL/GenBank/DDBJ whole genome shotgun (WGS) entry which is preliminary data.</text>
</comment>
<gene>
    <name evidence="1" type="ORF">OWV82_016139</name>
</gene>
<organism evidence="1 2">
    <name type="scientific">Melia azedarach</name>
    <name type="common">Chinaberry tree</name>
    <dbReference type="NCBI Taxonomy" id="155640"/>
    <lineage>
        <taxon>Eukaryota</taxon>
        <taxon>Viridiplantae</taxon>
        <taxon>Streptophyta</taxon>
        <taxon>Embryophyta</taxon>
        <taxon>Tracheophyta</taxon>
        <taxon>Spermatophyta</taxon>
        <taxon>Magnoliopsida</taxon>
        <taxon>eudicotyledons</taxon>
        <taxon>Gunneridae</taxon>
        <taxon>Pentapetalae</taxon>
        <taxon>rosids</taxon>
        <taxon>malvids</taxon>
        <taxon>Sapindales</taxon>
        <taxon>Meliaceae</taxon>
        <taxon>Melia</taxon>
    </lineage>
</organism>
<dbReference type="EMBL" id="CM051402">
    <property type="protein sequence ID" value="KAJ4709885.1"/>
    <property type="molecule type" value="Genomic_DNA"/>
</dbReference>
<dbReference type="Proteomes" id="UP001164539">
    <property type="component" value="Chromosome 9"/>
</dbReference>
<name>A0ACC1XF25_MELAZ</name>
<proteinExistence type="predicted"/>
<accession>A0ACC1XF25</accession>
<evidence type="ECO:0000313" key="1">
    <source>
        <dbReference type="EMBL" id="KAJ4709885.1"/>
    </source>
</evidence>
<reference evidence="1 2" key="1">
    <citation type="journal article" date="2023" name="Science">
        <title>Complex scaffold remodeling in plant triterpene biosynthesis.</title>
        <authorList>
            <person name="De La Pena R."/>
            <person name="Hodgson H."/>
            <person name="Liu J.C."/>
            <person name="Stephenson M.J."/>
            <person name="Martin A.C."/>
            <person name="Owen C."/>
            <person name="Harkess A."/>
            <person name="Leebens-Mack J."/>
            <person name="Jimenez L.E."/>
            <person name="Osbourn A."/>
            <person name="Sattely E.S."/>
        </authorList>
    </citation>
    <scope>NUCLEOTIDE SEQUENCE [LARGE SCALE GENOMIC DNA]</scope>
    <source>
        <strain evidence="2">cv. JPN11</strain>
        <tissue evidence="1">Leaf</tissue>
    </source>
</reference>
<protein>
    <submittedName>
        <fullName evidence="1">LEAF RUST 10 DISEASE-RESISTANCE LOCUS RECEPTOR-LIKE PROTEIN KINASE-like 2.1</fullName>
    </submittedName>
</protein>
<keyword evidence="2" id="KW-1185">Reference proteome</keyword>